<name>I3X530_SINF2</name>
<sequence length="323" mass="34954">MTNPNGVRRMSNRLAWSSLLLASAALTTPSAVGAGAADLEVLDSMEIPAEGANETTIEEFSGLAWDEDEQLLYAVSDGGVLHHFRIRIDGTQIAEIQPVFSVPIAATTSEVSGGSVTNAEGLTALNEDNGKQSDTELLIAFEDGPAIVRLTPQGKRIAEIPLPGPLADEKQYSKKNSRLEAVAVDKRHGILTAPERPLVSQPEDRHMLYAVDGTTWSFGAFQPDSRLKAIEKLPDGNLLILERTREEKGGAPTARLRYLDFAACSAKRECHLAELLAVPDAMLVNNFEGLARLSDDLFLMVTDMTKKDAEPTTFVLFKVTVAP</sequence>
<feature type="signal peptide" evidence="1">
    <location>
        <begin position="1"/>
        <end position="33"/>
    </location>
</feature>
<dbReference type="STRING" id="1185652.USDA257_c24100"/>
<evidence type="ECO:0000259" key="2">
    <source>
        <dbReference type="Pfam" id="PF13449"/>
    </source>
</evidence>
<dbReference type="AlphaFoldDB" id="I3X530"/>
<organism evidence="3 4">
    <name type="scientific">Sinorhizobium fredii (strain USDA 257)</name>
    <dbReference type="NCBI Taxonomy" id="1185652"/>
    <lineage>
        <taxon>Bacteria</taxon>
        <taxon>Pseudomonadati</taxon>
        <taxon>Pseudomonadota</taxon>
        <taxon>Alphaproteobacteria</taxon>
        <taxon>Hyphomicrobiales</taxon>
        <taxon>Rhizobiaceae</taxon>
        <taxon>Sinorhizobium/Ensifer group</taxon>
        <taxon>Sinorhizobium</taxon>
    </lineage>
</organism>
<dbReference type="KEGG" id="sfd:USDA257_c24100"/>
<feature type="chain" id="PRO_5003681815" evidence="1">
    <location>
        <begin position="34"/>
        <end position="323"/>
    </location>
</feature>
<dbReference type="Pfam" id="PF13449">
    <property type="entry name" value="Phytase-like"/>
    <property type="match status" value="1"/>
</dbReference>
<dbReference type="Proteomes" id="UP000006180">
    <property type="component" value="Chromosome"/>
</dbReference>
<gene>
    <name evidence="3" type="ORF">USDA257_c24100</name>
</gene>
<keyword evidence="1" id="KW-0732">Signal</keyword>
<dbReference type="PATRIC" id="fig|1185652.3.peg.2495"/>
<accession>I3X530</accession>
<dbReference type="SUPFAM" id="SSF50956">
    <property type="entry name" value="Thermostable phytase (3-phytase)"/>
    <property type="match status" value="1"/>
</dbReference>
<dbReference type="InterPro" id="IPR027372">
    <property type="entry name" value="Phytase-like_dom"/>
</dbReference>
<dbReference type="HOGENOM" id="CLU_069146_0_0_5"/>
<evidence type="ECO:0000313" key="3">
    <source>
        <dbReference type="EMBL" id="AFL50986.1"/>
    </source>
</evidence>
<evidence type="ECO:0000313" key="4">
    <source>
        <dbReference type="Proteomes" id="UP000006180"/>
    </source>
</evidence>
<proteinExistence type="predicted"/>
<evidence type="ECO:0000256" key="1">
    <source>
        <dbReference type="SAM" id="SignalP"/>
    </source>
</evidence>
<reference evidence="3 4" key="1">
    <citation type="journal article" date="2012" name="J. Bacteriol.">
        <title>Complete genome sequence of the broad-host-range strain Sinorhizobium fredii USDA257.</title>
        <authorList>
            <person name="Schuldes J."/>
            <person name="Rodriguez Orbegoso M."/>
            <person name="Schmeisser C."/>
            <person name="Krishnan H.B."/>
            <person name="Daniel R."/>
            <person name="Streit W.R."/>
        </authorList>
    </citation>
    <scope>NUCLEOTIDE SEQUENCE [LARGE SCALE GENOMIC DNA]</scope>
    <source>
        <strain evidence="3 4">USDA 257</strain>
    </source>
</reference>
<protein>
    <submittedName>
        <fullName evidence="3">Putative exported protein</fullName>
    </submittedName>
</protein>
<dbReference type="RefSeq" id="WP_014763154.1">
    <property type="nucleotide sequence ID" value="NC_018000.1"/>
</dbReference>
<feature type="domain" description="Phytase-like" evidence="2">
    <location>
        <begin position="56"/>
        <end position="303"/>
    </location>
</feature>
<dbReference type="EMBL" id="CP003563">
    <property type="protein sequence ID" value="AFL50986.1"/>
    <property type="molecule type" value="Genomic_DNA"/>
</dbReference>
<dbReference type="eggNOG" id="COG4246">
    <property type="taxonomic scope" value="Bacteria"/>
</dbReference>